<evidence type="ECO:0000256" key="3">
    <source>
        <dbReference type="ARBA" id="ARBA00022630"/>
    </source>
</evidence>
<dbReference type="InterPro" id="IPR050416">
    <property type="entry name" value="FAD-linked_Oxidoreductase"/>
</dbReference>
<dbReference type="Proteomes" id="UP000555407">
    <property type="component" value="Unassembled WGS sequence"/>
</dbReference>
<evidence type="ECO:0000256" key="2">
    <source>
        <dbReference type="ARBA" id="ARBA00005466"/>
    </source>
</evidence>
<sequence length="444" mass="47145">MMGLESWWSKALGDIVLPANPDYAEASSTYIWTGSPAVVVRPRDTLGIAAALRHAVANDLVVSVRSGGHGEPGFGTNNGGLVIDLSLINRVQVLDAHHRVVRLGAGATWTDVARALHPHGLSISSGDTGTVGVGGLILGGGIGWMIRKYGLTIDTLLAATIVTADGTVLRVSATEYPDLFWAIRGGGGNFGVVVDFDLVAHPFSSVVGGTILYRMDDVPALMRRWWDGVQGAVDELSTAFCVMPALGGDPPMVMVACCYAGDDTEAALAAIDPLLRPRTVIGHDIALRPYFELLHDAVPPPPGIRIVSKNVLVPEMTERLFTVLGDIFGSGQGSGPFVLRHIGGEMSKLPAAATAFAHRDAEVMVLAKTSLPIESTDEQVSRALRHWEGIQPFGIGSYVNFHGTATADDIANSYPAATYRRLAEVKAVYDPSNLFDQNHNIKPA</sequence>
<evidence type="ECO:0000256" key="4">
    <source>
        <dbReference type="ARBA" id="ARBA00022827"/>
    </source>
</evidence>
<accession>A0A7X6A4D9</accession>
<dbReference type="SUPFAM" id="SSF56176">
    <property type="entry name" value="FAD-binding/transporter-associated domain-like"/>
    <property type="match status" value="1"/>
</dbReference>
<keyword evidence="3" id="KW-0285">Flavoprotein</keyword>
<dbReference type="Pfam" id="PF08031">
    <property type="entry name" value="BBE"/>
    <property type="match status" value="1"/>
</dbReference>
<proteinExistence type="inferred from homology"/>
<keyword evidence="5" id="KW-0560">Oxidoreductase</keyword>
<dbReference type="GO" id="GO:0016491">
    <property type="term" value="F:oxidoreductase activity"/>
    <property type="evidence" value="ECO:0007669"/>
    <property type="project" value="UniProtKB-KW"/>
</dbReference>
<gene>
    <name evidence="7" type="ORF">BJY22_007114</name>
</gene>
<name>A0A7X6A4D9_9ACTN</name>
<dbReference type="Gene3D" id="3.30.465.10">
    <property type="match status" value="1"/>
</dbReference>
<protein>
    <recommendedName>
        <fullName evidence="6">FAD-binding PCMH-type domain-containing protein</fullName>
    </recommendedName>
</protein>
<dbReference type="EMBL" id="JAASRO010000001">
    <property type="protein sequence ID" value="NIK61397.1"/>
    <property type="molecule type" value="Genomic_DNA"/>
</dbReference>
<dbReference type="InterPro" id="IPR016167">
    <property type="entry name" value="FAD-bd_PCMH_sub1"/>
</dbReference>
<dbReference type="InterPro" id="IPR036318">
    <property type="entry name" value="FAD-bd_PCMH-like_sf"/>
</dbReference>
<keyword evidence="4" id="KW-0274">FAD</keyword>
<dbReference type="InterPro" id="IPR016166">
    <property type="entry name" value="FAD-bd_PCMH"/>
</dbReference>
<evidence type="ECO:0000313" key="8">
    <source>
        <dbReference type="Proteomes" id="UP000555407"/>
    </source>
</evidence>
<dbReference type="GO" id="GO:0071949">
    <property type="term" value="F:FAD binding"/>
    <property type="evidence" value="ECO:0007669"/>
    <property type="project" value="InterPro"/>
</dbReference>
<dbReference type="Pfam" id="PF01565">
    <property type="entry name" value="FAD_binding_4"/>
    <property type="match status" value="1"/>
</dbReference>
<keyword evidence="8" id="KW-1185">Reference proteome</keyword>
<comment type="caution">
    <text evidence="7">The sequence shown here is derived from an EMBL/GenBank/DDBJ whole genome shotgun (WGS) entry which is preliminary data.</text>
</comment>
<reference evidence="7 8" key="1">
    <citation type="submission" date="2020-03" db="EMBL/GenBank/DDBJ databases">
        <title>Sequencing the genomes of 1000 actinobacteria strains.</title>
        <authorList>
            <person name="Klenk H.-P."/>
        </authorList>
    </citation>
    <scope>NUCLEOTIDE SEQUENCE [LARGE SCALE GENOMIC DNA]</scope>
    <source>
        <strain evidence="7 8">DSM 45490</strain>
    </source>
</reference>
<evidence type="ECO:0000256" key="5">
    <source>
        <dbReference type="ARBA" id="ARBA00023002"/>
    </source>
</evidence>
<evidence type="ECO:0000259" key="6">
    <source>
        <dbReference type="PROSITE" id="PS51387"/>
    </source>
</evidence>
<feature type="domain" description="FAD-binding PCMH-type" evidence="6">
    <location>
        <begin position="32"/>
        <end position="203"/>
    </location>
</feature>
<evidence type="ECO:0000256" key="1">
    <source>
        <dbReference type="ARBA" id="ARBA00001974"/>
    </source>
</evidence>
<dbReference type="InterPro" id="IPR012951">
    <property type="entry name" value="BBE"/>
</dbReference>
<comment type="cofactor">
    <cofactor evidence="1">
        <name>FAD</name>
        <dbReference type="ChEBI" id="CHEBI:57692"/>
    </cofactor>
</comment>
<comment type="similarity">
    <text evidence="2">Belongs to the oxygen-dependent FAD-linked oxidoreductase family.</text>
</comment>
<dbReference type="Gene3D" id="3.30.43.10">
    <property type="entry name" value="Uridine Diphospho-n-acetylenolpyruvylglucosamine Reductase, domain 2"/>
    <property type="match status" value="1"/>
</dbReference>
<dbReference type="PANTHER" id="PTHR42973:SF39">
    <property type="entry name" value="FAD-BINDING PCMH-TYPE DOMAIN-CONTAINING PROTEIN"/>
    <property type="match status" value="1"/>
</dbReference>
<dbReference type="PROSITE" id="PS51387">
    <property type="entry name" value="FAD_PCMH"/>
    <property type="match status" value="1"/>
</dbReference>
<dbReference type="AlphaFoldDB" id="A0A7X6A4D9"/>
<dbReference type="Gene3D" id="3.40.462.20">
    <property type="match status" value="1"/>
</dbReference>
<dbReference type="InterPro" id="IPR016169">
    <property type="entry name" value="FAD-bd_PCMH_sub2"/>
</dbReference>
<dbReference type="InterPro" id="IPR006094">
    <property type="entry name" value="Oxid_FAD_bind_N"/>
</dbReference>
<evidence type="ECO:0000313" key="7">
    <source>
        <dbReference type="EMBL" id="NIK61397.1"/>
    </source>
</evidence>
<organism evidence="7 8">
    <name type="scientific">Kribbella shirazensis</name>
    <dbReference type="NCBI Taxonomy" id="1105143"/>
    <lineage>
        <taxon>Bacteria</taxon>
        <taxon>Bacillati</taxon>
        <taxon>Actinomycetota</taxon>
        <taxon>Actinomycetes</taxon>
        <taxon>Propionibacteriales</taxon>
        <taxon>Kribbellaceae</taxon>
        <taxon>Kribbella</taxon>
    </lineage>
</organism>
<dbReference type="PANTHER" id="PTHR42973">
    <property type="entry name" value="BINDING OXIDOREDUCTASE, PUTATIVE (AFU_ORTHOLOGUE AFUA_1G17690)-RELATED"/>
    <property type="match status" value="1"/>
</dbReference>